<reference evidence="2" key="2">
    <citation type="submission" date="2017-06" db="EMBL/GenBank/DDBJ databases">
        <title>WGS assembly of Brachypodium distachyon.</title>
        <authorList>
            <consortium name="The International Brachypodium Initiative"/>
            <person name="Lucas S."/>
            <person name="Harmon-Smith M."/>
            <person name="Lail K."/>
            <person name="Tice H."/>
            <person name="Grimwood J."/>
            <person name="Bruce D."/>
            <person name="Barry K."/>
            <person name="Shu S."/>
            <person name="Lindquist E."/>
            <person name="Wang M."/>
            <person name="Pitluck S."/>
            <person name="Vogel J.P."/>
            <person name="Garvin D.F."/>
            <person name="Mockler T.C."/>
            <person name="Schmutz J."/>
            <person name="Rokhsar D."/>
            <person name="Bevan M.W."/>
        </authorList>
    </citation>
    <scope>NUCLEOTIDE SEQUENCE</scope>
    <source>
        <strain evidence="2">Bd21</strain>
    </source>
</reference>
<reference evidence="3" key="3">
    <citation type="submission" date="2018-08" db="UniProtKB">
        <authorList>
            <consortium name="EnsemblPlants"/>
        </authorList>
    </citation>
    <scope>IDENTIFICATION</scope>
    <source>
        <strain evidence="3">cv. Bd21</strain>
    </source>
</reference>
<proteinExistence type="predicted"/>
<dbReference type="Proteomes" id="UP000008810">
    <property type="component" value="Chromosome 3"/>
</dbReference>
<evidence type="ECO:0000313" key="4">
    <source>
        <dbReference type="Proteomes" id="UP000008810"/>
    </source>
</evidence>
<dbReference type="InParanoid" id="A0A2K2D1S6"/>
<dbReference type="EMBL" id="CM000882">
    <property type="protein sequence ID" value="PNT68230.1"/>
    <property type="molecule type" value="Genomic_DNA"/>
</dbReference>
<organism evidence="2">
    <name type="scientific">Brachypodium distachyon</name>
    <name type="common">Purple false brome</name>
    <name type="synonym">Trachynia distachya</name>
    <dbReference type="NCBI Taxonomy" id="15368"/>
    <lineage>
        <taxon>Eukaryota</taxon>
        <taxon>Viridiplantae</taxon>
        <taxon>Streptophyta</taxon>
        <taxon>Embryophyta</taxon>
        <taxon>Tracheophyta</taxon>
        <taxon>Spermatophyta</taxon>
        <taxon>Magnoliopsida</taxon>
        <taxon>Liliopsida</taxon>
        <taxon>Poales</taxon>
        <taxon>Poaceae</taxon>
        <taxon>BOP clade</taxon>
        <taxon>Pooideae</taxon>
        <taxon>Stipodae</taxon>
        <taxon>Brachypodieae</taxon>
        <taxon>Brachypodium</taxon>
    </lineage>
</organism>
<name>A0A2K2D1S6_BRADI</name>
<protein>
    <submittedName>
        <fullName evidence="2 3">Uncharacterized protein</fullName>
    </submittedName>
</protein>
<evidence type="ECO:0000313" key="2">
    <source>
        <dbReference type="EMBL" id="PNT68230.1"/>
    </source>
</evidence>
<accession>A0A2K2D1S6</accession>
<reference evidence="2 3" key="1">
    <citation type="journal article" date="2010" name="Nature">
        <title>Genome sequencing and analysis of the model grass Brachypodium distachyon.</title>
        <authorList>
            <consortium name="International Brachypodium Initiative"/>
        </authorList>
    </citation>
    <scope>NUCLEOTIDE SEQUENCE [LARGE SCALE GENOMIC DNA]</scope>
    <source>
        <strain evidence="2 3">Bd21</strain>
    </source>
</reference>
<evidence type="ECO:0000313" key="3">
    <source>
        <dbReference type="EnsemblPlants" id="PNT68230"/>
    </source>
</evidence>
<sequence>MRRTKRKEKKRRCKDSCISTTEHQQRRCPGQRPVDVDPDRLNPGSPGVSPHLLPDQPEFAYNTSMAASTYRSRWLFPISKSQ</sequence>
<feature type="region of interest" description="Disordered" evidence="1">
    <location>
        <begin position="1"/>
        <end position="54"/>
    </location>
</feature>
<dbReference type="EnsemblPlants" id="PNT68230">
    <property type="protein sequence ID" value="PNT68230"/>
    <property type="gene ID" value="BRADI_3g37493v3"/>
</dbReference>
<dbReference type="AlphaFoldDB" id="A0A2K2D1S6"/>
<gene>
    <name evidence="2" type="ORF">BRADI_3g37493v3</name>
</gene>
<evidence type="ECO:0000256" key="1">
    <source>
        <dbReference type="SAM" id="MobiDB-lite"/>
    </source>
</evidence>
<dbReference type="Gramene" id="PNT68230">
    <property type="protein sequence ID" value="PNT68230"/>
    <property type="gene ID" value="BRADI_3g37493v3"/>
</dbReference>
<feature type="compositionally biased region" description="Basic residues" evidence="1">
    <location>
        <begin position="1"/>
        <end position="13"/>
    </location>
</feature>
<keyword evidence="4" id="KW-1185">Reference proteome</keyword>